<dbReference type="GeneID" id="111123705"/>
<gene>
    <name evidence="4" type="primary">LOC111123705</name>
</gene>
<feature type="domain" description="AMP-binding enzyme C-terminal" evidence="2">
    <location>
        <begin position="464"/>
        <end position="549"/>
    </location>
</feature>
<dbReference type="KEGG" id="cvn:111123705"/>
<dbReference type="CDD" id="cd04433">
    <property type="entry name" value="AFD_class_I"/>
    <property type="match status" value="1"/>
</dbReference>
<dbReference type="PANTHER" id="PTHR42814:SF3">
    <property type="entry name" value="BETA-N-ACETYLHEXOSAMINIDASE"/>
    <property type="match status" value="1"/>
</dbReference>
<organism evidence="3 4">
    <name type="scientific">Crassostrea virginica</name>
    <name type="common">Eastern oyster</name>
    <dbReference type="NCBI Taxonomy" id="6565"/>
    <lineage>
        <taxon>Eukaryota</taxon>
        <taxon>Metazoa</taxon>
        <taxon>Spiralia</taxon>
        <taxon>Lophotrochozoa</taxon>
        <taxon>Mollusca</taxon>
        <taxon>Bivalvia</taxon>
        <taxon>Autobranchia</taxon>
        <taxon>Pteriomorphia</taxon>
        <taxon>Ostreida</taxon>
        <taxon>Ostreoidea</taxon>
        <taxon>Ostreidae</taxon>
        <taxon>Crassostrea</taxon>
    </lineage>
</organism>
<dbReference type="AlphaFoldDB" id="A0A8B8D1J2"/>
<dbReference type="InterPro" id="IPR045851">
    <property type="entry name" value="AMP-bd_C_sf"/>
</dbReference>
<feature type="domain" description="AMP-dependent synthetase/ligase" evidence="1">
    <location>
        <begin position="24"/>
        <end position="413"/>
    </location>
</feature>
<dbReference type="Gene3D" id="3.30.300.30">
    <property type="match status" value="1"/>
</dbReference>
<proteinExistence type="predicted"/>
<name>A0A8B8D1J2_CRAVI</name>
<accession>A0A8B8D1J2</accession>
<dbReference type="Proteomes" id="UP000694844">
    <property type="component" value="Chromosome 3"/>
</dbReference>
<dbReference type="OrthoDB" id="5953112at2759"/>
<dbReference type="InterPro" id="IPR025110">
    <property type="entry name" value="AMP-bd_C"/>
</dbReference>
<dbReference type="InterPro" id="IPR000873">
    <property type="entry name" value="AMP-dep_synth/lig_dom"/>
</dbReference>
<evidence type="ECO:0000259" key="1">
    <source>
        <dbReference type="Pfam" id="PF00501"/>
    </source>
</evidence>
<sequence>MEVSYLASNTAPAVPYTTYPELLRKWASKTPYKAAFIVVDKDLRRTVLSYRDLYENSTKFAKSLVHHGVKQGDIIGLSGRNVPEWLIANFGIQMAGGCPLYFSFHKKDGNDIVTLFQGVGKVKLVIFDPGAEEQNCAIVSRIVEKMSTDVKLNSSSTNKLERVIAFYKNAHPLFNQSISDFYAIDVDIELPRLDPEDLGAILLTSGSMGISKAVPHSHHAILTICHHFFKSLSPQSEDESENDILYNDRKFSWSAGYPLWEIFGGGTRVVATDALTSSSLFALTEVVAEIIKREKVTHAVLIQPVVDILMKEKLAIKLKKIIILGTVGCRSVLDCVGEICDELVNMYGMTELGTIAAESYRVDDVSAYKHKVLSVKPLPGVELKVTDENGHLVPVGDRGLIQVRSQKRFTGYLNHESRWVDQLVRTGWLNSSDGGYITTDGSMVIEGRINGIMEVYGSKVYPFQVENALKGMKAISNAVVIPIREKETKFCVPCAAVVYHPGSEDTTQNIQEYIREEFAYTKENPIMASVYVPQVVVQFKIFPQTSNGKPDRHGIAAEVKRQIDSKKYECIE</sequence>
<dbReference type="Pfam" id="PF00501">
    <property type="entry name" value="AMP-binding"/>
    <property type="match status" value="1"/>
</dbReference>
<protein>
    <submittedName>
        <fullName evidence="4">4-coumarate--CoA ligase-like 7 isoform X1</fullName>
    </submittedName>
</protein>
<dbReference type="Gene3D" id="3.40.50.12780">
    <property type="entry name" value="N-terminal domain of ligase-like"/>
    <property type="match status" value="1"/>
</dbReference>
<evidence type="ECO:0000313" key="4">
    <source>
        <dbReference type="RefSeq" id="XP_022321943.1"/>
    </source>
</evidence>
<dbReference type="Pfam" id="PF13193">
    <property type="entry name" value="AMP-binding_C"/>
    <property type="match status" value="1"/>
</dbReference>
<dbReference type="SUPFAM" id="SSF56801">
    <property type="entry name" value="Acetyl-CoA synthetase-like"/>
    <property type="match status" value="1"/>
</dbReference>
<dbReference type="PANTHER" id="PTHR42814">
    <property type="entry name" value="AMP-BINDING DOMAIN-CONTAINING PROTEIN"/>
    <property type="match status" value="1"/>
</dbReference>
<evidence type="ECO:0000259" key="2">
    <source>
        <dbReference type="Pfam" id="PF13193"/>
    </source>
</evidence>
<reference evidence="4" key="1">
    <citation type="submission" date="2025-08" db="UniProtKB">
        <authorList>
            <consortium name="RefSeq"/>
        </authorList>
    </citation>
    <scope>IDENTIFICATION</scope>
    <source>
        <tissue evidence="4">Whole sample</tissue>
    </source>
</reference>
<evidence type="ECO:0000313" key="3">
    <source>
        <dbReference type="Proteomes" id="UP000694844"/>
    </source>
</evidence>
<dbReference type="InterPro" id="IPR042099">
    <property type="entry name" value="ANL_N_sf"/>
</dbReference>
<keyword evidence="3" id="KW-1185">Reference proteome</keyword>
<dbReference type="RefSeq" id="XP_022321943.1">
    <property type="nucleotide sequence ID" value="XM_022466235.1"/>
</dbReference>